<feature type="region of interest" description="Disordered" evidence="4">
    <location>
        <begin position="55"/>
        <end position="76"/>
    </location>
</feature>
<feature type="repeat" description="ANK" evidence="3">
    <location>
        <begin position="106"/>
        <end position="143"/>
    </location>
</feature>
<dbReference type="OrthoDB" id="194358at2759"/>
<feature type="repeat" description="ANK" evidence="3">
    <location>
        <begin position="73"/>
        <end position="105"/>
    </location>
</feature>
<evidence type="ECO:0000256" key="4">
    <source>
        <dbReference type="SAM" id="MobiDB-lite"/>
    </source>
</evidence>
<dbReference type="SUPFAM" id="SSF48403">
    <property type="entry name" value="Ankyrin repeat"/>
    <property type="match status" value="1"/>
</dbReference>
<sequence length="337" mass="35866">MVRDHHDRTQMAPYLRLTCTCAVVASSGRANHAIQLPVSHHHQLLSMMHLSSGQFASGSESASRRHGAPREDLGSTPLHFAAAYGRTDELQRLLRSGADPRATDHAGATPLHWAAKATCAAAQREETIWLLTTGNADIDARDGLGDTALHWAVRTGSAVGVQTLVRAGANVRLQNDDEEYALHRVSEIEHPKPGGEIVVTTDEETDKEAAVCLIVGALCSGGADVDARQLKSRTALHEAAERRAVFAVGALLNAGADVHARASDGCTPLHYAVRGIGWYNPPSEMPDKAIASQRASRQICQMLVEAGANPDALDGTGRTPLSYATSPGDLEGVLHVR</sequence>
<dbReference type="Proteomes" id="UP000027195">
    <property type="component" value="Unassembled WGS sequence"/>
</dbReference>
<dbReference type="PROSITE" id="PS50297">
    <property type="entry name" value="ANK_REP_REGION"/>
    <property type="match status" value="3"/>
</dbReference>
<keyword evidence="6" id="KW-1185">Reference proteome</keyword>
<keyword evidence="1" id="KW-0677">Repeat</keyword>
<organism evidence="5 6">
    <name type="scientific">Botryobasidium botryosum (strain FD-172 SS1)</name>
    <dbReference type="NCBI Taxonomy" id="930990"/>
    <lineage>
        <taxon>Eukaryota</taxon>
        <taxon>Fungi</taxon>
        <taxon>Dikarya</taxon>
        <taxon>Basidiomycota</taxon>
        <taxon>Agaricomycotina</taxon>
        <taxon>Agaricomycetes</taxon>
        <taxon>Cantharellales</taxon>
        <taxon>Botryobasidiaceae</taxon>
        <taxon>Botryobasidium</taxon>
    </lineage>
</organism>
<dbReference type="PROSITE" id="PS50088">
    <property type="entry name" value="ANK_REPEAT"/>
    <property type="match status" value="4"/>
</dbReference>
<accession>A0A067MYT0</accession>
<dbReference type="Gene3D" id="1.25.40.20">
    <property type="entry name" value="Ankyrin repeat-containing domain"/>
    <property type="match status" value="3"/>
</dbReference>
<feature type="repeat" description="ANK" evidence="3">
    <location>
        <begin position="231"/>
        <end position="263"/>
    </location>
</feature>
<dbReference type="HOGENOM" id="CLU_823843_0_0_1"/>
<dbReference type="PANTHER" id="PTHR24198">
    <property type="entry name" value="ANKYRIN REPEAT AND PROTEIN KINASE DOMAIN-CONTAINING PROTEIN"/>
    <property type="match status" value="1"/>
</dbReference>
<dbReference type="AlphaFoldDB" id="A0A067MYT0"/>
<protein>
    <submittedName>
        <fullName evidence="5">Uncharacterized protein</fullName>
    </submittedName>
</protein>
<dbReference type="PRINTS" id="PR01415">
    <property type="entry name" value="ANKYRIN"/>
</dbReference>
<feature type="repeat" description="ANK" evidence="3">
    <location>
        <begin position="144"/>
        <end position="176"/>
    </location>
</feature>
<gene>
    <name evidence="5" type="ORF">BOTBODRAFT_321533</name>
</gene>
<dbReference type="EMBL" id="KL198017">
    <property type="protein sequence ID" value="KDQ20888.1"/>
    <property type="molecule type" value="Genomic_DNA"/>
</dbReference>
<evidence type="ECO:0000256" key="3">
    <source>
        <dbReference type="PROSITE-ProRule" id="PRU00023"/>
    </source>
</evidence>
<dbReference type="InterPro" id="IPR036770">
    <property type="entry name" value="Ankyrin_rpt-contain_sf"/>
</dbReference>
<evidence type="ECO:0000313" key="5">
    <source>
        <dbReference type="EMBL" id="KDQ20888.1"/>
    </source>
</evidence>
<evidence type="ECO:0000256" key="2">
    <source>
        <dbReference type="ARBA" id="ARBA00023043"/>
    </source>
</evidence>
<proteinExistence type="predicted"/>
<keyword evidence="2 3" id="KW-0040">ANK repeat</keyword>
<dbReference type="InParanoid" id="A0A067MYT0"/>
<evidence type="ECO:0000256" key="1">
    <source>
        <dbReference type="ARBA" id="ARBA00022737"/>
    </source>
</evidence>
<dbReference type="STRING" id="930990.A0A067MYT0"/>
<dbReference type="SMART" id="SM00248">
    <property type="entry name" value="ANK"/>
    <property type="match status" value="5"/>
</dbReference>
<evidence type="ECO:0000313" key="6">
    <source>
        <dbReference type="Proteomes" id="UP000027195"/>
    </source>
</evidence>
<dbReference type="Pfam" id="PF12796">
    <property type="entry name" value="Ank_2"/>
    <property type="match status" value="2"/>
</dbReference>
<reference evidence="6" key="1">
    <citation type="journal article" date="2014" name="Proc. Natl. Acad. Sci. U.S.A.">
        <title>Extensive sampling of basidiomycete genomes demonstrates inadequacy of the white-rot/brown-rot paradigm for wood decay fungi.</title>
        <authorList>
            <person name="Riley R."/>
            <person name="Salamov A.A."/>
            <person name="Brown D.W."/>
            <person name="Nagy L.G."/>
            <person name="Floudas D."/>
            <person name="Held B.W."/>
            <person name="Levasseur A."/>
            <person name="Lombard V."/>
            <person name="Morin E."/>
            <person name="Otillar R."/>
            <person name="Lindquist E.A."/>
            <person name="Sun H."/>
            <person name="LaButti K.M."/>
            <person name="Schmutz J."/>
            <person name="Jabbour D."/>
            <person name="Luo H."/>
            <person name="Baker S.E."/>
            <person name="Pisabarro A.G."/>
            <person name="Walton J.D."/>
            <person name="Blanchette R.A."/>
            <person name="Henrissat B."/>
            <person name="Martin F."/>
            <person name="Cullen D."/>
            <person name="Hibbett D.S."/>
            <person name="Grigoriev I.V."/>
        </authorList>
    </citation>
    <scope>NUCLEOTIDE SEQUENCE [LARGE SCALE GENOMIC DNA]</scope>
    <source>
        <strain evidence="6">FD-172 SS1</strain>
    </source>
</reference>
<dbReference type="InterPro" id="IPR002110">
    <property type="entry name" value="Ankyrin_rpt"/>
</dbReference>
<dbReference type="PANTHER" id="PTHR24198:SF165">
    <property type="entry name" value="ANKYRIN REPEAT-CONTAINING PROTEIN-RELATED"/>
    <property type="match status" value="1"/>
</dbReference>
<name>A0A067MYT0_BOTB1</name>